<accession>S5DMM2</accession>
<keyword evidence="1" id="KW-0472">Membrane</keyword>
<name>S5DMM2_9VIRU</name>
<evidence type="ECO:0000256" key="1">
    <source>
        <dbReference type="SAM" id="Phobius"/>
    </source>
</evidence>
<feature type="transmembrane region" description="Helical" evidence="1">
    <location>
        <begin position="72"/>
        <end position="90"/>
    </location>
</feature>
<evidence type="ECO:0000313" key="2">
    <source>
        <dbReference type="EMBL" id="AGQ20194.1"/>
    </source>
</evidence>
<keyword evidence="1" id="KW-1133">Transmembrane helix</keyword>
<reference evidence="2" key="1">
    <citation type="journal article" date="2013" name="J. Gen. Virol.">
        <title>Ultrastructural and genomic characterization of a second banchine polydnavirus confirms the existence of shared features within this ichnovirus lineage.</title>
        <authorList>
            <person name="Djoumad A."/>
            <person name="Stoltz D."/>
            <person name="Beliveau C."/>
            <person name="Boyle B."/>
            <person name="Kuhn L."/>
            <person name="Cusson M."/>
        </authorList>
    </citation>
    <scope>NUCLEOTIDE SEQUENCE</scope>
</reference>
<sequence>MEEITTHPDDEPEIIVAQMQEAIKGCELLNFRNRPDEFEEHVNSSSPEENVLKEVNFEKKQAYCADKVRSLWMWRIMSLILGVGFVLIYIHTRPAIHHKHVVFSWNVE</sequence>
<proteinExistence type="predicted"/>
<protein>
    <submittedName>
        <fullName evidence="2">AsIV-cont00083-ORF1</fullName>
    </submittedName>
</protein>
<organism evidence="2">
    <name type="scientific">Apophua simplicipes ichnovirus</name>
    <dbReference type="NCBI Taxonomy" id="1329648"/>
    <lineage>
        <taxon>Viruses</taxon>
        <taxon>Viruses incertae sedis</taxon>
        <taxon>Polydnaviriformidae</taxon>
        <taxon>Ichnoviriform</taxon>
    </lineage>
</organism>
<keyword evidence="1" id="KW-0812">Transmembrane</keyword>
<dbReference type="EMBL" id="KC752289">
    <property type="protein sequence ID" value="AGQ20194.1"/>
    <property type="molecule type" value="Genomic_DNA"/>
</dbReference>